<evidence type="ECO:0000256" key="8">
    <source>
        <dbReference type="SAM" id="MobiDB-lite"/>
    </source>
</evidence>
<sequence>MVSKRRPVHATNLNFRPNINNSNNIEQKGTKPTSEPTSVKEILTLMVLYLCKKSLFFDTNLKVGIYLACLFLISLIADVLMIPKTYLARSDNIFNKVFVKFAWGWNLTLIVPFLILTSVVYCCGNKQKILKQHFPRILIATFFWWLWTTVFNVIEASLGRCATPGFNSKVVCLHEGHVWNGFDLSGHSFILIYGSLLLIEETRCIVNWDTIKDYIRLEEHQRLARDANEKPTNPLRNLSDLELKEMKTNYEKFTPYIRLLFIVIAVIQILWDIMLISTMLYYHIMIEKFLGGVVAIVTWFFTYRVWYSQPSLLPKLPGEGKFKYMKKQSAQTPPTVRTRRRESLTTDQVPRFMGRPIYTNLRPEESATASVSR</sequence>
<comment type="subcellular location">
    <subcellularLocation>
        <location evidence="1">Endoplasmic reticulum membrane</location>
        <topology evidence="1">Multi-pass membrane protein</topology>
    </subcellularLocation>
</comment>
<feature type="transmembrane region" description="Helical" evidence="9">
    <location>
        <begin position="134"/>
        <end position="154"/>
    </location>
</feature>
<dbReference type="GO" id="GO:0019915">
    <property type="term" value="P:lipid storage"/>
    <property type="evidence" value="ECO:0007669"/>
    <property type="project" value="InterPro"/>
</dbReference>
<organism evidence="10">
    <name type="scientific">Diabrotica virgifera virgifera</name>
    <name type="common">western corn rootworm</name>
    <dbReference type="NCBI Taxonomy" id="50390"/>
    <lineage>
        <taxon>Eukaryota</taxon>
        <taxon>Metazoa</taxon>
        <taxon>Ecdysozoa</taxon>
        <taxon>Arthropoda</taxon>
        <taxon>Hexapoda</taxon>
        <taxon>Insecta</taxon>
        <taxon>Pterygota</taxon>
        <taxon>Neoptera</taxon>
        <taxon>Endopterygota</taxon>
        <taxon>Coleoptera</taxon>
        <taxon>Polyphaga</taxon>
        <taxon>Cucujiformia</taxon>
        <taxon>Chrysomeloidea</taxon>
        <taxon>Chrysomelidae</taxon>
        <taxon>Galerucinae</taxon>
        <taxon>Diabroticina</taxon>
        <taxon>Diabroticites</taxon>
        <taxon>Diabrotica</taxon>
    </lineage>
</organism>
<feature type="compositionally biased region" description="Low complexity" evidence="8">
    <location>
        <begin position="13"/>
        <end position="24"/>
    </location>
</feature>
<dbReference type="Pfam" id="PF10261">
    <property type="entry name" value="FIT"/>
    <property type="match status" value="2"/>
</dbReference>
<reference evidence="10" key="1">
    <citation type="submission" date="2025-08" db="UniProtKB">
        <authorList>
            <consortium name="RefSeq"/>
        </authorList>
    </citation>
    <scope>IDENTIFICATION</scope>
    <source>
        <tissue evidence="10">Whole insect</tissue>
    </source>
</reference>
<feature type="compositionally biased region" description="Polar residues" evidence="8">
    <location>
        <begin position="25"/>
        <end position="35"/>
    </location>
</feature>
<evidence type="ECO:0000256" key="9">
    <source>
        <dbReference type="SAM" id="Phobius"/>
    </source>
</evidence>
<dbReference type="PANTHER" id="PTHR23129">
    <property type="entry name" value="ACYL-COENZYME A DIPHOSPHATASE FITM2"/>
    <property type="match status" value="1"/>
</dbReference>
<dbReference type="GO" id="GO:0010945">
    <property type="term" value="F:coenzyme A diphosphatase activity"/>
    <property type="evidence" value="ECO:0007669"/>
    <property type="project" value="InterPro"/>
</dbReference>
<name>A0A6P7GLH1_DIAVI</name>
<dbReference type="GO" id="GO:0008654">
    <property type="term" value="P:phospholipid biosynthetic process"/>
    <property type="evidence" value="ECO:0007669"/>
    <property type="project" value="TreeGrafter"/>
</dbReference>
<dbReference type="InParanoid" id="A0A6P7GLH1"/>
<proteinExistence type="inferred from homology"/>
<keyword evidence="4" id="KW-0256">Endoplasmic reticulum</keyword>
<gene>
    <name evidence="10" type="primary">LOC114339618</name>
</gene>
<dbReference type="InterPro" id="IPR019388">
    <property type="entry name" value="FIT"/>
</dbReference>
<dbReference type="RefSeq" id="XP_028146073.1">
    <property type="nucleotide sequence ID" value="XM_028290272.1"/>
</dbReference>
<keyword evidence="3" id="KW-0378">Hydrolase</keyword>
<keyword evidence="5 9" id="KW-1133">Transmembrane helix</keyword>
<evidence type="ECO:0000256" key="4">
    <source>
        <dbReference type="ARBA" id="ARBA00022824"/>
    </source>
</evidence>
<dbReference type="GO" id="GO:0005789">
    <property type="term" value="C:endoplasmic reticulum membrane"/>
    <property type="evidence" value="ECO:0007669"/>
    <property type="project" value="UniProtKB-SubCell"/>
</dbReference>
<keyword evidence="7 9" id="KW-0472">Membrane</keyword>
<feature type="transmembrane region" description="Helical" evidence="9">
    <location>
        <begin position="289"/>
        <end position="307"/>
    </location>
</feature>
<evidence type="ECO:0000256" key="3">
    <source>
        <dbReference type="ARBA" id="ARBA00022801"/>
    </source>
</evidence>
<dbReference type="FunCoup" id="A0A6P7GLH1">
    <property type="interactions" value="367"/>
</dbReference>
<evidence type="ECO:0000256" key="6">
    <source>
        <dbReference type="ARBA" id="ARBA00023098"/>
    </source>
</evidence>
<evidence type="ECO:0000256" key="2">
    <source>
        <dbReference type="ARBA" id="ARBA00022692"/>
    </source>
</evidence>
<keyword evidence="6" id="KW-0443">Lipid metabolism</keyword>
<keyword evidence="2 9" id="KW-0812">Transmembrane</keyword>
<accession>A0A6P7GLH1</accession>
<dbReference type="AlphaFoldDB" id="A0A6P7GLH1"/>
<evidence type="ECO:0000256" key="5">
    <source>
        <dbReference type="ARBA" id="ARBA00022989"/>
    </source>
</evidence>
<dbReference type="GO" id="GO:0034389">
    <property type="term" value="P:lipid droplet organization"/>
    <property type="evidence" value="ECO:0007669"/>
    <property type="project" value="InterPro"/>
</dbReference>
<feature type="transmembrane region" description="Helical" evidence="9">
    <location>
        <begin position="102"/>
        <end position="122"/>
    </location>
</feature>
<evidence type="ECO:0000313" key="10">
    <source>
        <dbReference type="RefSeq" id="XP_028146073.1"/>
    </source>
</evidence>
<dbReference type="InterPro" id="IPR046401">
    <property type="entry name" value="FITM1/2"/>
</dbReference>
<protein>
    <submittedName>
        <fullName evidence="10">Fat storage-inducing transmembrane protein-like</fullName>
    </submittedName>
</protein>
<dbReference type="HAMAP" id="MF_03230">
    <property type="entry name" value="FITM2"/>
    <property type="match status" value="1"/>
</dbReference>
<evidence type="ECO:0000256" key="7">
    <source>
        <dbReference type="ARBA" id="ARBA00023136"/>
    </source>
</evidence>
<evidence type="ECO:0000256" key="1">
    <source>
        <dbReference type="ARBA" id="ARBA00004477"/>
    </source>
</evidence>
<feature type="transmembrane region" description="Helical" evidence="9">
    <location>
        <begin position="256"/>
        <end position="282"/>
    </location>
</feature>
<dbReference type="PANTHER" id="PTHR23129:SF0">
    <property type="entry name" value="ACYL-COENZYME A DIPHOSPHATASE FITM2"/>
    <property type="match status" value="1"/>
</dbReference>
<feature type="region of interest" description="Disordered" evidence="8">
    <location>
        <begin position="13"/>
        <end position="35"/>
    </location>
</feature>
<feature type="transmembrane region" description="Helical" evidence="9">
    <location>
        <begin position="63"/>
        <end position="82"/>
    </location>
</feature>